<dbReference type="Proteomes" id="UP000574317">
    <property type="component" value="Unassembled WGS sequence"/>
</dbReference>
<proteinExistence type="predicted"/>
<accession>A0A8H5JFZ9</accession>
<comment type="caution">
    <text evidence="3">The sequence shown here is derived from an EMBL/GenBank/DDBJ whole genome shotgun (WGS) entry which is preliminary data.</text>
</comment>
<gene>
    <name evidence="3" type="ORF">FNAPI_6363</name>
</gene>
<dbReference type="InterPro" id="IPR009057">
    <property type="entry name" value="Homeodomain-like_sf"/>
</dbReference>
<feature type="region of interest" description="Disordered" evidence="1">
    <location>
        <begin position="236"/>
        <end position="291"/>
    </location>
</feature>
<evidence type="ECO:0000256" key="1">
    <source>
        <dbReference type="SAM" id="MobiDB-lite"/>
    </source>
</evidence>
<dbReference type="FunFam" id="1.10.10.10:FF:000087">
    <property type="entry name" value="Transcriptional adapter 2"/>
    <property type="match status" value="1"/>
</dbReference>
<protein>
    <recommendedName>
        <fullName evidence="2">SWIRM domain-containing protein</fullName>
    </recommendedName>
</protein>
<feature type="compositionally biased region" description="Polar residues" evidence="1">
    <location>
        <begin position="128"/>
        <end position="139"/>
    </location>
</feature>
<feature type="compositionally biased region" description="Polar residues" evidence="1">
    <location>
        <begin position="102"/>
        <end position="116"/>
    </location>
</feature>
<keyword evidence="4" id="KW-1185">Reference proteome</keyword>
<dbReference type="PROSITE" id="PS50934">
    <property type="entry name" value="SWIRM"/>
    <property type="match status" value="1"/>
</dbReference>
<name>A0A8H5JFZ9_9HYPO</name>
<feature type="compositionally biased region" description="Polar residues" evidence="1">
    <location>
        <begin position="51"/>
        <end position="63"/>
    </location>
</feature>
<dbReference type="SUPFAM" id="SSF46689">
    <property type="entry name" value="Homeodomain-like"/>
    <property type="match status" value="1"/>
</dbReference>
<feature type="domain" description="SWIRM" evidence="2">
    <location>
        <begin position="326"/>
        <end position="425"/>
    </location>
</feature>
<dbReference type="Gene3D" id="1.10.10.10">
    <property type="entry name" value="Winged helix-like DNA-binding domain superfamily/Winged helix DNA-binding domain"/>
    <property type="match status" value="1"/>
</dbReference>
<dbReference type="Pfam" id="PF04433">
    <property type="entry name" value="SWIRM"/>
    <property type="match status" value="1"/>
</dbReference>
<feature type="compositionally biased region" description="Polar residues" evidence="1">
    <location>
        <begin position="1"/>
        <end position="21"/>
    </location>
</feature>
<dbReference type="AlphaFoldDB" id="A0A8H5JFZ9"/>
<dbReference type="InterPro" id="IPR036388">
    <property type="entry name" value="WH-like_DNA-bd_sf"/>
</dbReference>
<organism evidence="3 4">
    <name type="scientific">Fusarium napiforme</name>
    <dbReference type="NCBI Taxonomy" id="42672"/>
    <lineage>
        <taxon>Eukaryota</taxon>
        <taxon>Fungi</taxon>
        <taxon>Dikarya</taxon>
        <taxon>Ascomycota</taxon>
        <taxon>Pezizomycotina</taxon>
        <taxon>Sordariomycetes</taxon>
        <taxon>Hypocreomycetidae</taxon>
        <taxon>Hypocreales</taxon>
        <taxon>Nectriaceae</taxon>
        <taxon>Fusarium</taxon>
        <taxon>Fusarium fujikuroi species complex</taxon>
    </lineage>
</organism>
<feature type="region of interest" description="Disordered" evidence="1">
    <location>
        <begin position="1"/>
        <end position="86"/>
    </location>
</feature>
<evidence type="ECO:0000313" key="3">
    <source>
        <dbReference type="EMBL" id="KAF5554684.1"/>
    </source>
</evidence>
<sequence length="428" mass="47359">MQPSTTFDDNTISSVKLQTERSSSPLPSIQSLSLHYSPSGPSNNTNNTTTMAANSPRSAQATSAMPPPAHPASIPSRMHINSLMSPPDQAHDSFYFHTGKVDSSFSSSKNASGQTPMSPPISPCNRPMATTETPTNSTGRDIVLYPDDASSSPAQTPLFPPTLEDRDHSRTIEEHIQKNINDKIFVEVSPPTRNDYELVVSFQSQLNRAYAQNPKRWMLSVTKQARDDNHRIAQAKARARPLAAKATPKISRSRTDNSRVAKPPGTGRTIRVQPTNSPRRPTPQFSANGINMAEPKPRAQGPDKDFASLQDFCPPPSVVPAHKNWWKADWKGNHLDNSNDPHRHLLSTDEIALASILRLDCATYLASKRRIFIGRLVNFRKGKGFRKTDAQQACKIDVNKASKMWTAFDLAGWFNESLLEPYKDAIVN</sequence>
<feature type="compositionally biased region" description="Low complexity" evidence="1">
    <location>
        <begin position="22"/>
        <end position="34"/>
    </location>
</feature>
<evidence type="ECO:0000313" key="4">
    <source>
        <dbReference type="Proteomes" id="UP000574317"/>
    </source>
</evidence>
<feature type="region of interest" description="Disordered" evidence="1">
    <location>
        <begin position="102"/>
        <end position="140"/>
    </location>
</feature>
<feature type="compositionally biased region" description="Polar residues" evidence="1">
    <location>
        <begin position="272"/>
        <end position="289"/>
    </location>
</feature>
<dbReference type="GO" id="GO:0010468">
    <property type="term" value="P:regulation of gene expression"/>
    <property type="evidence" value="ECO:0007669"/>
    <property type="project" value="UniProtKB-ARBA"/>
</dbReference>
<evidence type="ECO:0000259" key="2">
    <source>
        <dbReference type="PROSITE" id="PS50934"/>
    </source>
</evidence>
<dbReference type="EMBL" id="JAAOAO010000232">
    <property type="protein sequence ID" value="KAF5554684.1"/>
    <property type="molecule type" value="Genomic_DNA"/>
</dbReference>
<dbReference type="InterPro" id="IPR007526">
    <property type="entry name" value="SWIRM"/>
</dbReference>
<feature type="compositionally biased region" description="Low complexity" evidence="1">
    <location>
        <begin position="236"/>
        <end position="246"/>
    </location>
</feature>
<reference evidence="3 4" key="1">
    <citation type="submission" date="2020-05" db="EMBL/GenBank/DDBJ databases">
        <title>Identification and distribution of gene clusters putatively required for synthesis of sphingolipid metabolism inhibitors in phylogenetically diverse species of the filamentous fungus Fusarium.</title>
        <authorList>
            <person name="Kim H.-S."/>
            <person name="Busman M."/>
            <person name="Brown D.W."/>
            <person name="Divon H."/>
            <person name="Uhlig S."/>
            <person name="Proctor R.H."/>
        </authorList>
    </citation>
    <scope>NUCLEOTIDE SEQUENCE [LARGE SCALE GENOMIC DNA]</scope>
    <source>
        <strain evidence="3 4">NRRL 25196</strain>
    </source>
</reference>